<protein>
    <submittedName>
        <fullName evidence="1">Putative secreted protein</fullName>
    </submittedName>
</protein>
<evidence type="ECO:0000313" key="1">
    <source>
        <dbReference type="EMBL" id="MBW48889.1"/>
    </source>
</evidence>
<dbReference type="EMBL" id="GGFK01015568">
    <property type="protein sequence ID" value="MBW48889.1"/>
    <property type="molecule type" value="Transcribed_RNA"/>
</dbReference>
<sequence>MKENMVKACTSSMPFILALVLRGVLLKLAEALVSMLAEVPVSMLAEALASFDTFSCTAERSYTDRATR</sequence>
<reference evidence="1" key="1">
    <citation type="submission" date="2018-01" db="EMBL/GenBank/DDBJ databases">
        <title>An insight into the sialome of Amazonian anophelines.</title>
        <authorList>
            <person name="Ribeiro J.M."/>
            <person name="Scarpassa V."/>
            <person name="Calvo E."/>
        </authorList>
    </citation>
    <scope>NUCLEOTIDE SEQUENCE</scope>
    <source>
        <tissue evidence="1">Salivary glands</tissue>
    </source>
</reference>
<dbReference type="AlphaFoldDB" id="A0A2M4B766"/>
<organism evidence="1">
    <name type="scientific">Anopheles triannulatus</name>
    <dbReference type="NCBI Taxonomy" id="58253"/>
    <lineage>
        <taxon>Eukaryota</taxon>
        <taxon>Metazoa</taxon>
        <taxon>Ecdysozoa</taxon>
        <taxon>Arthropoda</taxon>
        <taxon>Hexapoda</taxon>
        <taxon>Insecta</taxon>
        <taxon>Pterygota</taxon>
        <taxon>Neoptera</taxon>
        <taxon>Endopterygota</taxon>
        <taxon>Diptera</taxon>
        <taxon>Nematocera</taxon>
        <taxon>Culicoidea</taxon>
        <taxon>Culicidae</taxon>
        <taxon>Anophelinae</taxon>
        <taxon>Anopheles</taxon>
    </lineage>
</organism>
<name>A0A2M4B766_9DIPT</name>
<proteinExistence type="predicted"/>
<accession>A0A2M4B766</accession>